<proteinExistence type="predicted"/>
<protein>
    <submittedName>
        <fullName evidence="1">Uncharacterized protein</fullName>
    </submittedName>
</protein>
<keyword evidence="2" id="KW-1185">Reference proteome</keyword>
<sequence>MDPYTVAQFRNTQLYRDIEDGLQNLLMKKMAGIAPPLVSRNSRYWIRGLRERKPGGCWCTSDSARACHPYQTCTRRPRHVLGRDIDFILCERPHHYGRDCRDRICFNPYDLAPDYLDSLVSYRALRKSLWRQSWRDRVDCHLGVYRLSGLQFHVFSNTIYLLVEEMQFPFNIDDGYWEPEIHGVLRWYAMRTEDCIDELMYEMNMVRMERLMDNV</sequence>
<organism evidence="1 2">
    <name type="scientific">Fusarium zealandicum</name>
    <dbReference type="NCBI Taxonomy" id="1053134"/>
    <lineage>
        <taxon>Eukaryota</taxon>
        <taxon>Fungi</taxon>
        <taxon>Dikarya</taxon>
        <taxon>Ascomycota</taxon>
        <taxon>Pezizomycotina</taxon>
        <taxon>Sordariomycetes</taxon>
        <taxon>Hypocreomycetidae</taxon>
        <taxon>Hypocreales</taxon>
        <taxon>Nectriaceae</taxon>
        <taxon>Fusarium</taxon>
        <taxon>Fusarium staphyleae species complex</taxon>
    </lineage>
</organism>
<dbReference type="EMBL" id="JABEYC010000448">
    <property type="protein sequence ID" value="KAF4977277.1"/>
    <property type="molecule type" value="Genomic_DNA"/>
</dbReference>
<reference evidence="1" key="1">
    <citation type="journal article" date="2020" name="BMC Genomics">
        <title>Correction to: Identification and distribution of gene clusters required for synthesis of sphingolipid metabolism inhibitors in diverse species of the filamentous fungus Fusarium.</title>
        <authorList>
            <person name="Kim H.S."/>
            <person name="Lohmar J.M."/>
            <person name="Busman M."/>
            <person name="Brown D.W."/>
            <person name="Naumann T.A."/>
            <person name="Divon H.H."/>
            <person name="Lysoe E."/>
            <person name="Uhlig S."/>
            <person name="Proctor R.H."/>
        </authorList>
    </citation>
    <scope>NUCLEOTIDE SEQUENCE</scope>
    <source>
        <strain evidence="1">NRRL 22465</strain>
    </source>
</reference>
<gene>
    <name evidence="1" type="ORF">FZEAL_6165</name>
</gene>
<evidence type="ECO:0000313" key="1">
    <source>
        <dbReference type="EMBL" id="KAF4977277.1"/>
    </source>
</evidence>
<accession>A0A8H4UIG3</accession>
<dbReference type="AlphaFoldDB" id="A0A8H4UIG3"/>
<evidence type="ECO:0000313" key="2">
    <source>
        <dbReference type="Proteomes" id="UP000635477"/>
    </source>
</evidence>
<reference evidence="1" key="2">
    <citation type="submission" date="2020-05" db="EMBL/GenBank/DDBJ databases">
        <authorList>
            <person name="Kim H.-S."/>
            <person name="Proctor R.H."/>
            <person name="Brown D.W."/>
        </authorList>
    </citation>
    <scope>NUCLEOTIDE SEQUENCE</scope>
    <source>
        <strain evidence="1">NRRL 22465</strain>
    </source>
</reference>
<dbReference type="OrthoDB" id="5078661at2759"/>
<name>A0A8H4UIG3_9HYPO</name>
<dbReference type="Proteomes" id="UP000635477">
    <property type="component" value="Unassembled WGS sequence"/>
</dbReference>
<comment type="caution">
    <text evidence="1">The sequence shown here is derived from an EMBL/GenBank/DDBJ whole genome shotgun (WGS) entry which is preliminary data.</text>
</comment>